<dbReference type="PANTHER" id="PTHR47623">
    <property type="entry name" value="OS09G0287300 PROTEIN"/>
    <property type="match status" value="1"/>
</dbReference>
<dbReference type="CDD" id="cd07067">
    <property type="entry name" value="HP_PGM_like"/>
    <property type="match status" value="1"/>
</dbReference>
<evidence type="ECO:0000313" key="1">
    <source>
        <dbReference type="EMBL" id="BCJ65388.1"/>
    </source>
</evidence>
<dbReference type="InterPro" id="IPR029033">
    <property type="entry name" value="His_PPase_superfam"/>
</dbReference>
<dbReference type="SUPFAM" id="SSF53254">
    <property type="entry name" value="Phosphoglycerate mutase-like"/>
    <property type="match status" value="1"/>
</dbReference>
<gene>
    <name evidence="1" type="ORF">Prubr_24090</name>
</gene>
<dbReference type="Pfam" id="PF00300">
    <property type="entry name" value="His_Phos_1"/>
    <property type="match status" value="1"/>
</dbReference>
<accession>A0A810N138</accession>
<evidence type="ECO:0000313" key="2">
    <source>
        <dbReference type="Proteomes" id="UP000680866"/>
    </source>
</evidence>
<protein>
    <recommendedName>
        <fullName evidence="3">Phosphohistidine phosphatase</fullName>
    </recommendedName>
</protein>
<dbReference type="KEGG" id="pry:Prubr_24090"/>
<keyword evidence="2" id="KW-1185">Reference proteome</keyword>
<organism evidence="1 2">
    <name type="scientific">Polymorphospora rubra</name>
    <dbReference type="NCBI Taxonomy" id="338584"/>
    <lineage>
        <taxon>Bacteria</taxon>
        <taxon>Bacillati</taxon>
        <taxon>Actinomycetota</taxon>
        <taxon>Actinomycetes</taxon>
        <taxon>Micromonosporales</taxon>
        <taxon>Micromonosporaceae</taxon>
        <taxon>Polymorphospora</taxon>
    </lineage>
</organism>
<evidence type="ECO:0008006" key="3">
    <source>
        <dbReference type="Google" id="ProtNLM"/>
    </source>
</evidence>
<reference evidence="1" key="1">
    <citation type="submission" date="2020-08" db="EMBL/GenBank/DDBJ databases">
        <title>Whole genome shotgun sequence of Polymorphospora rubra NBRC 101157.</title>
        <authorList>
            <person name="Komaki H."/>
            <person name="Tamura T."/>
        </authorList>
    </citation>
    <scope>NUCLEOTIDE SEQUENCE</scope>
    <source>
        <strain evidence="1">NBRC 101157</strain>
    </source>
</reference>
<name>A0A810N138_9ACTN</name>
<dbReference type="PANTHER" id="PTHR47623:SF1">
    <property type="entry name" value="OS09G0287300 PROTEIN"/>
    <property type="match status" value="1"/>
</dbReference>
<dbReference type="Proteomes" id="UP000680866">
    <property type="component" value="Chromosome"/>
</dbReference>
<proteinExistence type="predicted"/>
<dbReference type="SMART" id="SM00855">
    <property type="entry name" value="PGAM"/>
    <property type="match status" value="1"/>
</dbReference>
<sequence length="173" mass="17613">MTERSIVLLRHSKAEQPDGIADIERPLTDRGHADAGAAGAWLTGSDNLPDLVLCSPAKRTRQTWHAVAVAIAGTAGESGPGAGAPEVRYEQALYAGSAGDLLALLRDAGDAYEAVLVVGHNPAISDLSALLDPASGGDEGLRTSGIAVHRFTGSWGDLAADSAAIADAHTARG</sequence>
<dbReference type="InterPro" id="IPR013078">
    <property type="entry name" value="His_Pase_superF_clade-1"/>
</dbReference>
<dbReference type="EMBL" id="AP023359">
    <property type="protein sequence ID" value="BCJ65388.1"/>
    <property type="molecule type" value="Genomic_DNA"/>
</dbReference>
<dbReference type="AlphaFoldDB" id="A0A810N138"/>
<dbReference type="RefSeq" id="WP_212824818.1">
    <property type="nucleotide sequence ID" value="NZ_AP023359.1"/>
</dbReference>
<dbReference type="Gene3D" id="3.40.50.1240">
    <property type="entry name" value="Phosphoglycerate mutase-like"/>
    <property type="match status" value="1"/>
</dbReference>